<sequence length="62" mass="7083">MVDKEKIMEEGMKKYFLQKAVISNEGTKNSEFEVADSQDVTADEDYHRSKKKASDVTRAILV</sequence>
<dbReference type="HOGENOM" id="CLU_2906261_0_0_1"/>
<proteinExistence type="predicted"/>
<reference evidence="1" key="1">
    <citation type="journal article" date="2012" name="Nature">
        <title>The oyster genome reveals stress adaptation and complexity of shell formation.</title>
        <authorList>
            <person name="Zhang G."/>
            <person name="Fang X."/>
            <person name="Guo X."/>
            <person name="Li L."/>
            <person name="Luo R."/>
            <person name="Xu F."/>
            <person name="Yang P."/>
            <person name="Zhang L."/>
            <person name="Wang X."/>
            <person name="Qi H."/>
            <person name="Xiong Z."/>
            <person name="Que H."/>
            <person name="Xie Y."/>
            <person name="Holland P.W."/>
            <person name="Paps J."/>
            <person name="Zhu Y."/>
            <person name="Wu F."/>
            <person name="Chen Y."/>
            <person name="Wang J."/>
            <person name="Peng C."/>
            <person name="Meng J."/>
            <person name="Yang L."/>
            <person name="Liu J."/>
            <person name="Wen B."/>
            <person name="Zhang N."/>
            <person name="Huang Z."/>
            <person name="Zhu Q."/>
            <person name="Feng Y."/>
            <person name="Mount A."/>
            <person name="Hedgecock D."/>
            <person name="Xu Z."/>
            <person name="Liu Y."/>
            <person name="Domazet-Loso T."/>
            <person name="Du Y."/>
            <person name="Sun X."/>
            <person name="Zhang S."/>
            <person name="Liu B."/>
            <person name="Cheng P."/>
            <person name="Jiang X."/>
            <person name="Li J."/>
            <person name="Fan D."/>
            <person name="Wang W."/>
            <person name="Fu W."/>
            <person name="Wang T."/>
            <person name="Wang B."/>
            <person name="Zhang J."/>
            <person name="Peng Z."/>
            <person name="Li Y."/>
            <person name="Li N."/>
            <person name="Wang J."/>
            <person name="Chen M."/>
            <person name="He Y."/>
            <person name="Tan F."/>
            <person name="Song X."/>
            <person name="Zheng Q."/>
            <person name="Huang R."/>
            <person name="Yang H."/>
            <person name="Du X."/>
            <person name="Chen L."/>
            <person name="Yang M."/>
            <person name="Gaffney P.M."/>
            <person name="Wang S."/>
            <person name="Luo L."/>
            <person name="She Z."/>
            <person name="Ming Y."/>
            <person name="Huang W."/>
            <person name="Zhang S."/>
            <person name="Huang B."/>
            <person name="Zhang Y."/>
            <person name="Qu T."/>
            <person name="Ni P."/>
            <person name="Miao G."/>
            <person name="Wang J."/>
            <person name="Wang Q."/>
            <person name="Steinberg C.E."/>
            <person name="Wang H."/>
            <person name="Li N."/>
            <person name="Qian L."/>
            <person name="Zhang G."/>
            <person name="Li Y."/>
            <person name="Yang H."/>
            <person name="Liu X."/>
            <person name="Wang J."/>
            <person name="Yin Y."/>
            <person name="Wang J."/>
        </authorList>
    </citation>
    <scope>NUCLEOTIDE SEQUENCE [LARGE SCALE GENOMIC DNA]</scope>
    <source>
        <strain evidence="1">05x7-T-G4-1.051#20</strain>
    </source>
</reference>
<accession>K1QRZ1</accession>
<dbReference type="EMBL" id="JH817320">
    <property type="protein sequence ID" value="EKC31620.1"/>
    <property type="molecule type" value="Genomic_DNA"/>
</dbReference>
<name>K1QRZ1_MAGGI</name>
<dbReference type="InParanoid" id="K1QRZ1"/>
<organism evidence="1">
    <name type="scientific">Magallana gigas</name>
    <name type="common">Pacific oyster</name>
    <name type="synonym">Crassostrea gigas</name>
    <dbReference type="NCBI Taxonomy" id="29159"/>
    <lineage>
        <taxon>Eukaryota</taxon>
        <taxon>Metazoa</taxon>
        <taxon>Spiralia</taxon>
        <taxon>Lophotrochozoa</taxon>
        <taxon>Mollusca</taxon>
        <taxon>Bivalvia</taxon>
        <taxon>Autobranchia</taxon>
        <taxon>Pteriomorphia</taxon>
        <taxon>Ostreida</taxon>
        <taxon>Ostreoidea</taxon>
        <taxon>Ostreidae</taxon>
        <taxon>Magallana</taxon>
    </lineage>
</organism>
<gene>
    <name evidence="1" type="ORF">CGI_10010735</name>
</gene>
<dbReference type="AlphaFoldDB" id="K1QRZ1"/>
<protein>
    <submittedName>
        <fullName evidence="1">Uncharacterized protein</fullName>
    </submittedName>
</protein>
<evidence type="ECO:0000313" key="1">
    <source>
        <dbReference type="EMBL" id="EKC31620.1"/>
    </source>
</evidence>